<organism evidence="1 2">
    <name type="scientific">Brevundimonas phage vB_BpoS-Domovoi</name>
    <dbReference type="NCBI Taxonomy" id="2948598"/>
    <lineage>
        <taxon>Viruses</taxon>
        <taxon>Duplodnaviria</taxon>
        <taxon>Heunggongvirae</taxon>
        <taxon>Uroviricota</taxon>
        <taxon>Caudoviricetes</taxon>
        <taxon>Jeanschmidtviridae</taxon>
        <taxon>Marchewkavirus</taxon>
        <taxon>Marchewkavirus domovoi</taxon>
    </lineage>
</organism>
<accession>A0A9E7MS47</accession>
<evidence type="ECO:0000313" key="1">
    <source>
        <dbReference type="EMBL" id="USN14721.1"/>
    </source>
</evidence>
<reference evidence="1 2" key="1">
    <citation type="submission" date="2022-05" db="EMBL/GenBank/DDBJ databases">
        <authorList>
            <person name="Friedrich I."/>
            <person name="Poehlein A."/>
            <person name="Schneider D."/>
            <person name="Hertel R."/>
            <person name="Daniel R."/>
        </authorList>
    </citation>
    <scope>NUCLEOTIDE SEQUENCE [LARGE SCALE GENOMIC DNA]</scope>
</reference>
<keyword evidence="2" id="KW-1185">Reference proteome</keyword>
<proteinExistence type="predicted"/>
<dbReference type="Proteomes" id="UP001057221">
    <property type="component" value="Segment"/>
</dbReference>
<gene>
    <name evidence="1" type="ORF">DOMOVOI_02470</name>
</gene>
<dbReference type="EMBL" id="ON529855">
    <property type="protein sequence ID" value="USN14721.1"/>
    <property type="molecule type" value="Genomic_DNA"/>
</dbReference>
<name>A0A9E7MS47_9CAUD</name>
<evidence type="ECO:0000313" key="2">
    <source>
        <dbReference type="Proteomes" id="UP001057221"/>
    </source>
</evidence>
<sequence>MKVVVTRKWSGRAPQVMAVDDALTPDPNDRSDTLDRMAADITDLQDLVGRLLGYCVENAGMPLEAAQRIVGLHGCEMHIHEPGAYGVD</sequence>
<protein>
    <submittedName>
        <fullName evidence="1">Uncharacterized protein</fullName>
    </submittedName>
</protein>